<dbReference type="Pfam" id="PF01569">
    <property type="entry name" value="PAP2"/>
    <property type="match status" value="1"/>
</dbReference>
<dbReference type="SUPFAM" id="SSF48317">
    <property type="entry name" value="Acid phosphatase/Vanadium-dependent haloperoxidase"/>
    <property type="match status" value="1"/>
</dbReference>
<accession>A0ABS6JSJ6</accession>
<dbReference type="EMBL" id="JAHQCR010000013">
    <property type="protein sequence ID" value="MBU9720135.1"/>
    <property type="molecule type" value="Genomic_DNA"/>
</dbReference>
<evidence type="ECO:0000313" key="3">
    <source>
        <dbReference type="EMBL" id="MBU9720135.1"/>
    </source>
</evidence>
<keyword evidence="1" id="KW-0812">Transmembrane</keyword>
<proteinExistence type="predicted"/>
<dbReference type="SMART" id="SM00014">
    <property type="entry name" value="acidPPc"/>
    <property type="match status" value="1"/>
</dbReference>
<protein>
    <submittedName>
        <fullName evidence="3">Phosphatase PAP2 family protein</fullName>
    </submittedName>
</protein>
<feature type="transmembrane region" description="Helical" evidence="1">
    <location>
        <begin position="83"/>
        <end position="103"/>
    </location>
</feature>
<evidence type="ECO:0000256" key="1">
    <source>
        <dbReference type="SAM" id="Phobius"/>
    </source>
</evidence>
<organism evidence="3 4">
    <name type="scientific">Evansella alkalicola</name>
    <dbReference type="NCBI Taxonomy" id="745819"/>
    <lineage>
        <taxon>Bacteria</taxon>
        <taxon>Bacillati</taxon>
        <taxon>Bacillota</taxon>
        <taxon>Bacilli</taxon>
        <taxon>Bacillales</taxon>
        <taxon>Bacillaceae</taxon>
        <taxon>Evansella</taxon>
    </lineage>
</organism>
<comment type="caution">
    <text evidence="3">The sequence shown here is derived from an EMBL/GenBank/DDBJ whole genome shotgun (WGS) entry which is preliminary data.</text>
</comment>
<dbReference type="CDD" id="cd03392">
    <property type="entry name" value="PAP2_like_2"/>
    <property type="match status" value="1"/>
</dbReference>
<name>A0ABS6JSJ6_9BACI</name>
<reference evidence="3 4" key="1">
    <citation type="submission" date="2021-06" db="EMBL/GenBank/DDBJ databases">
        <title>Bacillus sp. RD4P76, an endophyte from a halophyte.</title>
        <authorList>
            <person name="Sun J.-Q."/>
        </authorList>
    </citation>
    <scope>NUCLEOTIDE SEQUENCE [LARGE SCALE GENOMIC DNA]</scope>
    <source>
        <strain evidence="3 4">JCM 17098</strain>
    </source>
</reference>
<keyword evidence="1" id="KW-0472">Membrane</keyword>
<dbReference type="PANTHER" id="PTHR14969">
    <property type="entry name" value="SPHINGOSINE-1-PHOSPHATE PHOSPHOHYDROLASE"/>
    <property type="match status" value="1"/>
</dbReference>
<keyword evidence="4" id="KW-1185">Reference proteome</keyword>
<feature type="transmembrane region" description="Helical" evidence="1">
    <location>
        <begin position="162"/>
        <end position="184"/>
    </location>
</feature>
<dbReference type="Gene3D" id="1.20.144.10">
    <property type="entry name" value="Phosphatidic acid phosphatase type 2/haloperoxidase"/>
    <property type="match status" value="1"/>
</dbReference>
<dbReference type="InterPro" id="IPR036938">
    <property type="entry name" value="PAP2/HPO_sf"/>
</dbReference>
<feature type="transmembrane region" description="Helical" evidence="1">
    <location>
        <begin position="12"/>
        <end position="35"/>
    </location>
</feature>
<feature type="domain" description="Phosphatidic acid phosphatase type 2/haloperoxidase" evidence="2">
    <location>
        <begin position="85"/>
        <end position="205"/>
    </location>
</feature>
<feature type="transmembrane region" description="Helical" evidence="1">
    <location>
        <begin position="56"/>
        <end position="77"/>
    </location>
</feature>
<keyword evidence="1" id="KW-1133">Transmembrane helix</keyword>
<dbReference type="PANTHER" id="PTHR14969:SF13">
    <property type="entry name" value="AT30094P"/>
    <property type="match status" value="1"/>
</dbReference>
<dbReference type="RefSeq" id="WP_088075567.1">
    <property type="nucleotide sequence ID" value="NZ_JAHQCR010000013.1"/>
</dbReference>
<dbReference type="Proteomes" id="UP000790580">
    <property type="component" value="Unassembled WGS sequence"/>
</dbReference>
<evidence type="ECO:0000259" key="2">
    <source>
        <dbReference type="SMART" id="SM00014"/>
    </source>
</evidence>
<sequence length="226" mass="25445">MSTSTKKDFYIAISFLVLFVFLSVLSLLDQLVLFDQRLISLAMSVATPSIMSAMELITKIGSGEIIIVLTVLIGITLMVKKMWAYTILLFTLNFGGIILNFLLKILFQRERPGEMSVIEVFGYSLEISSYSFPSGHTMRVSILFILIIFLSFQLISNTIAKYIIALSAIFVICAIALSRIIVGAHFPSDIFAAIAISISWSYLCFMTFRHLTQGRFSRSRALWFMN</sequence>
<dbReference type="InterPro" id="IPR000326">
    <property type="entry name" value="PAP2/HPO"/>
</dbReference>
<feature type="transmembrane region" description="Helical" evidence="1">
    <location>
        <begin position="190"/>
        <end position="208"/>
    </location>
</feature>
<evidence type="ECO:0000313" key="4">
    <source>
        <dbReference type="Proteomes" id="UP000790580"/>
    </source>
</evidence>
<feature type="transmembrane region" description="Helical" evidence="1">
    <location>
        <begin position="138"/>
        <end position="155"/>
    </location>
</feature>
<gene>
    <name evidence="3" type="ORF">KS407_01595</name>
</gene>